<proteinExistence type="inferred from homology"/>
<evidence type="ECO:0000313" key="7">
    <source>
        <dbReference type="Proteomes" id="UP000220435"/>
    </source>
</evidence>
<protein>
    <recommendedName>
        <fullName evidence="5">LXG domain-containing protein</fullName>
    </recommendedName>
</protein>
<dbReference type="PROSITE" id="PS51756">
    <property type="entry name" value="LXG"/>
    <property type="match status" value="1"/>
</dbReference>
<dbReference type="RefSeq" id="WP_098058598.1">
    <property type="nucleotide sequence ID" value="NZ_NUFG01000025.1"/>
</dbReference>
<feature type="compositionally biased region" description="Basic and acidic residues" evidence="4">
    <location>
        <begin position="229"/>
        <end position="240"/>
    </location>
</feature>
<dbReference type="Pfam" id="PF14449">
    <property type="entry name" value="PT-TG"/>
    <property type="match status" value="1"/>
</dbReference>
<evidence type="ECO:0000256" key="3">
    <source>
        <dbReference type="ARBA" id="ARBA00034117"/>
    </source>
</evidence>
<evidence type="ECO:0000256" key="1">
    <source>
        <dbReference type="ARBA" id="ARBA00004613"/>
    </source>
</evidence>
<dbReference type="Pfam" id="PF04740">
    <property type="entry name" value="LXG"/>
    <property type="match status" value="1"/>
</dbReference>
<dbReference type="GO" id="GO:0005576">
    <property type="term" value="C:extracellular region"/>
    <property type="evidence" value="ECO:0007669"/>
    <property type="project" value="UniProtKB-SubCell"/>
</dbReference>
<evidence type="ECO:0000259" key="5">
    <source>
        <dbReference type="PROSITE" id="PS51756"/>
    </source>
</evidence>
<dbReference type="Proteomes" id="UP000220435">
    <property type="component" value="Unassembled WGS sequence"/>
</dbReference>
<evidence type="ECO:0000313" key="6">
    <source>
        <dbReference type="EMBL" id="PEK20116.1"/>
    </source>
</evidence>
<organism evidence="6 7">
    <name type="scientific">Bacillus wiedmannii</name>
    <dbReference type="NCBI Taxonomy" id="1890302"/>
    <lineage>
        <taxon>Bacteria</taxon>
        <taxon>Bacillati</taxon>
        <taxon>Bacillota</taxon>
        <taxon>Bacilli</taxon>
        <taxon>Bacillales</taxon>
        <taxon>Bacillaceae</taxon>
        <taxon>Bacillus</taxon>
        <taxon>Bacillus cereus group</taxon>
    </lineage>
</organism>
<accession>A0AB73RV88</accession>
<comment type="subcellular location">
    <subcellularLocation>
        <location evidence="1">Secreted</location>
    </subcellularLocation>
</comment>
<evidence type="ECO:0000256" key="4">
    <source>
        <dbReference type="SAM" id="MobiDB-lite"/>
    </source>
</evidence>
<sequence>MSLNMYLGEVQSQTQSMNAVCTATIQGMEQAIQSIDAFAIDTVLQGQTYSSAKSFFVQTFRPLAQGIIYLCEELIRQNDAFPSQFQSKVASTDVIEQEIREQIQEINQSIASIEAVDVAMPMPGIDAIVAVLVAMRKKLEEKLEHLYEFNYTSSNNYSTALQLAASIATGLAEVKSGKGFSPASGTFSTQGLNMEWAASIQAITEDRERQADNLLNGSSIEEGAIDGKPSSESEEKGFDGKKLARDIAGEISGEYDVRRAWDGIDPSTGEKLSTWERISAGGMAVAGLTPVGKVAKIGKGVKMTAKAAEAANTTKKASKVDRSFYINSGGRNGSISVDEWFRRDAHAVKTYEEIRNSSSDVQSIVKNTGIHERHVSRAKEHVFFKKHDLGEQGYNRFDPDYPIAQGWKRLESGNFLKEDMDLLRHEIFESRFEGIFKTDYKTAHKATVRSGRPWEIPKIDKE</sequence>
<comment type="caution">
    <text evidence="6">The sequence shown here is derived from an EMBL/GenBank/DDBJ whole genome shotgun (WGS) entry which is preliminary data.</text>
</comment>
<dbReference type="EMBL" id="NUFG01000025">
    <property type="protein sequence ID" value="PEK20116.1"/>
    <property type="molecule type" value="Genomic_DNA"/>
</dbReference>
<feature type="domain" description="LXG" evidence="5">
    <location>
        <begin position="1"/>
        <end position="217"/>
    </location>
</feature>
<evidence type="ECO:0000256" key="2">
    <source>
        <dbReference type="ARBA" id="ARBA00022525"/>
    </source>
</evidence>
<dbReference type="InterPro" id="IPR006829">
    <property type="entry name" value="LXG_dom"/>
</dbReference>
<keyword evidence="2" id="KW-0964">Secreted</keyword>
<feature type="region of interest" description="Disordered" evidence="4">
    <location>
        <begin position="215"/>
        <end position="240"/>
    </location>
</feature>
<reference evidence="6 7" key="1">
    <citation type="submission" date="2017-09" db="EMBL/GenBank/DDBJ databases">
        <title>Large-scale bioinformatics analysis of Bacillus genomes uncovers conserved roles of natural products in bacterial physiology.</title>
        <authorList>
            <consortium name="Agbiome Team Llc"/>
            <person name="Bleich R.M."/>
            <person name="Kirk G.J."/>
            <person name="Santa Maria K.C."/>
            <person name="Allen S.E."/>
            <person name="Farag S."/>
            <person name="Shank E.A."/>
            <person name="Bowers A."/>
        </authorList>
    </citation>
    <scope>NUCLEOTIDE SEQUENCE [LARGE SCALE GENOMIC DNA]</scope>
    <source>
        <strain evidence="6 7">AFS000414</strain>
    </source>
</reference>
<name>A0AB73RV88_9BACI</name>
<dbReference type="PANTHER" id="PTHR34976:SF1">
    <property type="entry name" value="TOXIN BC_0920"/>
    <property type="match status" value="1"/>
</dbReference>
<comment type="similarity">
    <text evidence="3">In the N-terminal section; belongs to the LXG family.</text>
</comment>
<dbReference type="InterPro" id="IPR027797">
    <property type="entry name" value="PT-TG_dom"/>
</dbReference>
<dbReference type="PANTHER" id="PTHR34976">
    <property type="entry name" value="RIBONUCLEASE YQCG-RELATED"/>
    <property type="match status" value="1"/>
</dbReference>
<dbReference type="AlphaFoldDB" id="A0AB73RV88"/>
<dbReference type="InterPro" id="IPR051768">
    <property type="entry name" value="Bact_secretion_toxin"/>
</dbReference>
<gene>
    <name evidence="6" type="ORF">CN694_25380</name>
</gene>